<organism evidence="1 2">
    <name type="scientific">Nicotiana attenuata</name>
    <name type="common">Coyote tobacco</name>
    <dbReference type="NCBI Taxonomy" id="49451"/>
    <lineage>
        <taxon>Eukaryota</taxon>
        <taxon>Viridiplantae</taxon>
        <taxon>Streptophyta</taxon>
        <taxon>Embryophyta</taxon>
        <taxon>Tracheophyta</taxon>
        <taxon>Spermatophyta</taxon>
        <taxon>Magnoliopsida</taxon>
        <taxon>eudicotyledons</taxon>
        <taxon>Gunneridae</taxon>
        <taxon>Pentapetalae</taxon>
        <taxon>asterids</taxon>
        <taxon>lamiids</taxon>
        <taxon>Solanales</taxon>
        <taxon>Solanaceae</taxon>
        <taxon>Nicotianoideae</taxon>
        <taxon>Nicotianeae</taxon>
        <taxon>Nicotiana</taxon>
    </lineage>
</organism>
<gene>
    <name evidence="1" type="ORF">A4A49_61123</name>
</gene>
<name>A0A314KUT2_NICAT</name>
<protein>
    <submittedName>
        <fullName evidence="1">Uncharacterized protein</fullName>
    </submittedName>
</protein>
<dbReference type="EMBL" id="MJEQ01000942">
    <property type="protein sequence ID" value="OIT33103.1"/>
    <property type="molecule type" value="Genomic_DNA"/>
</dbReference>
<dbReference type="InterPro" id="IPR008480">
    <property type="entry name" value="DUF761_pln"/>
</dbReference>
<reference evidence="1" key="1">
    <citation type="submission" date="2016-11" db="EMBL/GenBank/DDBJ databases">
        <title>The genome of Nicotiana attenuata.</title>
        <authorList>
            <person name="Xu S."/>
            <person name="Brockmoeller T."/>
            <person name="Gaquerel E."/>
            <person name="Navarro A."/>
            <person name="Kuhl H."/>
            <person name="Gase K."/>
            <person name="Ling Z."/>
            <person name="Zhou W."/>
            <person name="Kreitzer C."/>
            <person name="Stanke M."/>
            <person name="Tang H."/>
            <person name="Lyons E."/>
            <person name="Pandey P."/>
            <person name="Pandey S.P."/>
            <person name="Timmermann B."/>
            <person name="Baldwin I.T."/>
        </authorList>
    </citation>
    <scope>NUCLEOTIDE SEQUENCE [LARGE SCALE GENOMIC DNA]</scope>
    <source>
        <strain evidence="1">UT</strain>
    </source>
</reference>
<dbReference type="Pfam" id="PF05553">
    <property type="entry name" value="DUF761"/>
    <property type="match status" value="1"/>
</dbReference>
<sequence length="103" mass="12296">MQKWKLTSKILSFRRKHPIRLFNKCMTSSLYDVIPDIDEFEQQDGPSIRCIQRIRSIGARDNVSNDYNNDGNDIDRRADVFIANFRRQLRLEKQISLELRYCT</sequence>
<dbReference type="AlphaFoldDB" id="A0A314KUT2"/>
<comment type="caution">
    <text evidence="1">The sequence shown here is derived from an EMBL/GenBank/DDBJ whole genome shotgun (WGS) entry which is preliminary data.</text>
</comment>
<accession>A0A314KUT2</accession>
<evidence type="ECO:0000313" key="1">
    <source>
        <dbReference type="EMBL" id="OIT33103.1"/>
    </source>
</evidence>
<keyword evidence="2" id="KW-1185">Reference proteome</keyword>
<dbReference type="Gramene" id="OIT33103">
    <property type="protein sequence ID" value="OIT33103"/>
    <property type="gene ID" value="A4A49_61123"/>
</dbReference>
<evidence type="ECO:0000313" key="2">
    <source>
        <dbReference type="Proteomes" id="UP000187609"/>
    </source>
</evidence>
<dbReference type="Proteomes" id="UP000187609">
    <property type="component" value="Unassembled WGS sequence"/>
</dbReference>
<proteinExistence type="predicted"/>